<dbReference type="SUPFAM" id="SSF48452">
    <property type="entry name" value="TPR-like"/>
    <property type="match status" value="2"/>
</dbReference>
<feature type="compositionally biased region" description="Low complexity" evidence="1">
    <location>
        <begin position="125"/>
        <end position="149"/>
    </location>
</feature>
<keyword evidence="4" id="KW-1185">Reference proteome</keyword>
<dbReference type="RefSeq" id="WP_078254000.1">
    <property type="nucleotide sequence ID" value="NZ_MUYU01000012.1"/>
</dbReference>
<feature type="compositionally biased region" description="Polar residues" evidence="1">
    <location>
        <begin position="80"/>
        <end position="108"/>
    </location>
</feature>
<dbReference type="Gene3D" id="1.25.40.10">
    <property type="entry name" value="Tetratricopeptide repeat domain"/>
    <property type="match status" value="2"/>
</dbReference>
<comment type="caution">
    <text evidence="3">The sequence shown here is derived from an EMBL/GenBank/DDBJ whole genome shotgun (WGS) entry which is preliminary data.</text>
</comment>
<dbReference type="InterPro" id="IPR019734">
    <property type="entry name" value="TPR_rpt"/>
</dbReference>
<accession>A0A1T0CPB7</accession>
<evidence type="ECO:0000256" key="1">
    <source>
        <dbReference type="SAM" id="MobiDB-lite"/>
    </source>
</evidence>
<dbReference type="Pfam" id="PF13432">
    <property type="entry name" value="TPR_16"/>
    <property type="match status" value="1"/>
</dbReference>
<keyword evidence="2" id="KW-1133">Transmembrane helix</keyword>
<organism evidence="3 4">
    <name type="scientific">Moraxella pluranimalium</name>
    <dbReference type="NCBI Taxonomy" id="470453"/>
    <lineage>
        <taxon>Bacteria</taxon>
        <taxon>Pseudomonadati</taxon>
        <taxon>Pseudomonadota</taxon>
        <taxon>Gammaproteobacteria</taxon>
        <taxon>Moraxellales</taxon>
        <taxon>Moraxellaceae</taxon>
        <taxon>Moraxella</taxon>
    </lineage>
</organism>
<dbReference type="STRING" id="470453.B0680_05040"/>
<dbReference type="AlphaFoldDB" id="A0A1T0CPB7"/>
<name>A0A1T0CPB7_9GAMM</name>
<proteinExistence type="predicted"/>
<dbReference type="PANTHER" id="PTHR12558">
    <property type="entry name" value="CELL DIVISION CYCLE 16,23,27"/>
    <property type="match status" value="1"/>
</dbReference>
<sequence>MKKFWHTRLFARHHATSRAHEQTSSPKILHTSSSKSFIKRPLTIAITTIGIGALIVSPVASANVFDPLLKILLPFYKSAQSTDSDTPTQTATETKSPTDGNGDGNSDVNHSHADTLIDTPTDTLNSIDVSSDISDNADTTTDGTANSDTLQGNIQDDALDLPAVLLDDTLIAGDIEPMLETPDLYALLDAEFAADRGEIGKALTIYKAESFKDNATSVFERALSLSIEFESPAESLAFATAWQDKNPEHIPAWFYVTHLALKAGEYSQAASMISTILHYDPRSDLGQILTGVIPTNPDDKRALLYALQNLGENNASISVLRAGILMGLGELDAARLHVNQALKLEPNNLAFITLKLDILRAANRMDELWTYLHQVRKKLPKEKDLYLYEIRYLIEKGELTSAWNLLTLATKQTNDPDVTLLAGLVGLDSGRNADAIAVLQTLLNNPNLASQAHYYMGIGYERLGDIAHARQHYEKVNHYEHILDARTKVVGYYLMENNTDAAISTLTRLRDDFESYATDSYILQAEIYLRQGDKAHAKDLLTLANREYPDDDRLLYASYKLLEDELEPEDKRQAIDKLLEIDDFNPEYQLADAKFRLSQNPDDSEALNIARQISNISFDDPAYDSQLQLDALLVLGNHALTKGDYQAVIDYLQAPYDVSPTLNVGITLLRAYQGLGDMASVNALLADMQTRFGVGQNSTADSQIY</sequence>
<gene>
    <name evidence="3" type="ORF">B0680_05040</name>
</gene>
<protein>
    <recommendedName>
        <fullName evidence="5">Tetratricopeptide repeat protein</fullName>
    </recommendedName>
</protein>
<feature type="transmembrane region" description="Helical" evidence="2">
    <location>
        <begin position="42"/>
        <end position="65"/>
    </location>
</feature>
<reference evidence="3 4" key="1">
    <citation type="submission" date="2017-02" db="EMBL/GenBank/DDBJ databases">
        <title>Draft genome sequence of Moraxella pluranimalium CCUG 54913T type strain.</title>
        <authorList>
            <person name="Salva-Serra F."/>
            <person name="Engstrom-Jakobsson H."/>
            <person name="Thorell K."/>
            <person name="Jaen-Luchoro D."/>
            <person name="Gonzales-Siles L."/>
            <person name="Karlsson R."/>
            <person name="Yazdan S."/>
            <person name="Boulund F."/>
            <person name="Johnning A."/>
            <person name="Engstrand L."/>
            <person name="Kristiansson E."/>
            <person name="Moore E."/>
        </authorList>
    </citation>
    <scope>NUCLEOTIDE SEQUENCE [LARGE SCALE GENOMIC DNA]</scope>
    <source>
        <strain evidence="3 4">CCUG 54913</strain>
    </source>
</reference>
<feature type="region of interest" description="Disordered" evidence="1">
    <location>
        <begin position="80"/>
        <end position="151"/>
    </location>
</feature>
<keyword evidence="2" id="KW-0472">Membrane</keyword>
<dbReference type="SMART" id="SM00028">
    <property type="entry name" value="TPR"/>
    <property type="match status" value="5"/>
</dbReference>
<evidence type="ECO:0000256" key="2">
    <source>
        <dbReference type="SAM" id="Phobius"/>
    </source>
</evidence>
<keyword evidence="2" id="KW-0812">Transmembrane</keyword>
<evidence type="ECO:0000313" key="4">
    <source>
        <dbReference type="Proteomes" id="UP000189800"/>
    </source>
</evidence>
<dbReference type="InterPro" id="IPR011990">
    <property type="entry name" value="TPR-like_helical_dom_sf"/>
</dbReference>
<dbReference type="Proteomes" id="UP000189800">
    <property type="component" value="Unassembled WGS sequence"/>
</dbReference>
<evidence type="ECO:0008006" key="5">
    <source>
        <dbReference type="Google" id="ProtNLM"/>
    </source>
</evidence>
<evidence type="ECO:0000313" key="3">
    <source>
        <dbReference type="EMBL" id="OOS24153.1"/>
    </source>
</evidence>
<dbReference type="PANTHER" id="PTHR12558:SF13">
    <property type="entry name" value="CELL DIVISION CYCLE PROTEIN 27 HOMOLOG"/>
    <property type="match status" value="1"/>
</dbReference>
<dbReference type="EMBL" id="MUYU01000012">
    <property type="protein sequence ID" value="OOS24153.1"/>
    <property type="molecule type" value="Genomic_DNA"/>
</dbReference>